<gene>
    <name evidence="1" type="ORF">CYNAS_LOCUS5796</name>
</gene>
<dbReference type="AlphaFoldDB" id="A0AA36GK26"/>
<name>A0AA36GK26_CYLNA</name>
<reference evidence="1" key="1">
    <citation type="submission" date="2023-07" db="EMBL/GenBank/DDBJ databases">
        <authorList>
            <consortium name="CYATHOMIX"/>
        </authorList>
    </citation>
    <scope>NUCLEOTIDE SEQUENCE</scope>
    <source>
        <strain evidence="1">N/A</strain>
    </source>
</reference>
<accession>A0AA36GK26</accession>
<keyword evidence="2" id="KW-1185">Reference proteome</keyword>
<evidence type="ECO:0000313" key="2">
    <source>
        <dbReference type="Proteomes" id="UP001176961"/>
    </source>
</evidence>
<comment type="caution">
    <text evidence="1">The sequence shown here is derived from an EMBL/GenBank/DDBJ whole genome shotgun (WGS) entry which is preliminary data.</text>
</comment>
<organism evidence="1 2">
    <name type="scientific">Cylicocyclus nassatus</name>
    <name type="common">Nematode worm</name>
    <dbReference type="NCBI Taxonomy" id="53992"/>
    <lineage>
        <taxon>Eukaryota</taxon>
        <taxon>Metazoa</taxon>
        <taxon>Ecdysozoa</taxon>
        <taxon>Nematoda</taxon>
        <taxon>Chromadorea</taxon>
        <taxon>Rhabditida</taxon>
        <taxon>Rhabditina</taxon>
        <taxon>Rhabditomorpha</taxon>
        <taxon>Strongyloidea</taxon>
        <taxon>Strongylidae</taxon>
        <taxon>Cylicocyclus</taxon>
    </lineage>
</organism>
<proteinExistence type="predicted"/>
<dbReference type="EMBL" id="CATQJL010000112">
    <property type="protein sequence ID" value="CAJ0593813.1"/>
    <property type="molecule type" value="Genomic_DNA"/>
</dbReference>
<sequence>MRFLSSSPLRHRQWTLRLDKDKAGVRDKRSARHTYGSEHKRHRMDARCLSLPRNSRHGCTKDSLRSTDLEPSYGCSECGLKGLVQGRQRIWLPYPDEITSLRSPESFAQDAQNYGQIGILQMTPVMRVMLRCAFSSNSLHICPKGVTRDRLRDMFNAASRFPDLRLNDHNTELLKT</sequence>
<dbReference type="Proteomes" id="UP001176961">
    <property type="component" value="Unassembled WGS sequence"/>
</dbReference>
<protein>
    <submittedName>
        <fullName evidence="1">Uncharacterized protein</fullName>
    </submittedName>
</protein>
<evidence type="ECO:0000313" key="1">
    <source>
        <dbReference type="EMBL" id="CAJ0593813.1"/>
    </source>
</evidence>